<keyword evidence="2" id="KW-0614">Plasmid</keyword>
<reference evidence="2" key="1">
    <citation type="submission" date="2022-06" db="EMBL/GenBank/DDBJ databases">
        <title>Physiological and biochemical characterization and genomic elucidation of a strain of the genus Ensifer adhaerens M8 that combines arsenic oxidation and chromium reduction.</title>
        <authorList>
            <person name="Li X."/>
            <person name="Yu c."/>
        </authorList>
    </citation>
    <scope>NUCLEOTIDE SEQUENCE</scope>
    <source>
        <strain evidence="2">M8</strain>
        <plasmid evidence="2">pA</plasmid>
    </source>
</reference>
<gene>
    <name evidence="2" type="ORF">NE863_27160</name>
</gene>
<keyword evidence="1" id="KW-0472">Membrane</keyword>
<proteinExistence type="predicted"/>
<name>A0A9Q8YBF1_ENSAD</name>
<dbReference type="RefSeq" id="WP_252160738.1">
    <property type="nucleotide sequence ID" value="NZ_CP098808.1"/>
</dbReference>
<keyword evidence="1" id="KW-1133">Transmembrane helix</keyword>
<feature type="transmembrane region" description="Helical" evidence="1">
    <location>
        <begin position="211"/>
        <end position="228"/>
    </location>
</feature>
<geneLocation type="plasmid" evidence="2 3">
    <name>pA</name>
</geneLocation>
<evidence type="ECO:0000256" key="1">
    <source>
        <dbReference type="SAM" id="Phobius"/>
    </source>
</evidence>
<dbReference type="EMBL" id="CP098808">
    <property type="protein sequence ID" value="USJ26130.1"/>
    <property type="molecule type" value="Genomic_DNA"/>
</dbReference>
<feature type="transmembrane region" description="Helical" evidence="1">
    <location>
        <begin position="179"/>
        <end position="205"/>
    </location>
</feature>
<evidence type="ECO:0000313" key="2">
    <source>
        <dbReference type="EMBL" id="USJ26130.1"/>
    </source>
</evidence>
<dbReference type="Proteomes" id="UP001055460">
    <property type="component" value="Plasmid pA"/>
</dbReference>
<accession>A0A9Q8YBF1</accession>
<organism evidence="2 3">
    <name type="scientific">Ensifer adhaerens</name>
    <name type="common">Sinorhizobium morelense</name>
    <dbReference type="NCBI Taxonomy" id="106592"/>
    <lineage>
        <taxon>Bacteria</taxon>
        <taxon>Pseudomonadati</taxon>
        <taxon>Pseudomonadota</taxon>
        <taxon>Alphaproteobacteria</taxon>
        <taxon>Hyphomicrobiales</taxon>
        <taxon>Rhizobiaceae</taxon>
        <taxon>Sinorhizobium/Ensifer group</taxon>
        <taxon>Ensifer</taxon>
    </lineage>
</organism>
<keyword evidence="1" id="KW-0812">Transmembrane</keyword>
<evidence type="ECO:0008006" key="4">
    <source>
        <dbReference type="Google" id="ProtNLM"/>
    </source>
</evidence>
<protein>
    <recommendedName>
        <fullName evidence="4">Transmembrane protein</fullName>
    </recommendedName>
</protein>
<evidence type="ECO:0000313" key="3">
    <source>
        <dbReference type="Proteomes" id="UP001055460"/>
    </source>
</evidence>
<dbReference type="AlphaFoldDB" id="A0A9Q8YBF1"/>
<sequence length="435" mass="48617">MHAVASFHLAIFSTPRSLTSPAGWDHPALIERPLLRLFGGPGAGVLRLLKDQHLSHDKSTGHVKKRIVLHFPGFEPLDAVKHQARYKRSAVKTARLQDFDVQVGQVESEGPGRYFDVDSQGADWQTASRVYIFDHDEIVRRLNGRGTLHRMVAGYLSALRVVWEGGAFGYFRHAWRFGLFFLFPFLLVAIGVAGSVLIGTAPYWLALESSLLVLSAIVAYLVFFKLFLPWSERWHTLHLFSDWELAVAVARLEKPYLKQWVEDSLASVRAALNEPADEYVISSHSMGSSIATQVIGALVEREPGLFAGKRIVFVTLGGAILQCALLRSAEVLRARVGAIARVKDIFWFDVQCLTDAINFYRCQVVALAGHGDAPQPPIVFIRLKHMLSPERYGRIKRDFLRVHRQYVLDTDVRAPFDFTMMTAGPLPAASFANAA</sequence>